<dbReference type="InterPro" id="IPR049191">
    <property type="entry name" value="SutA_RBD"/>
</dbReference>
<gene>
    <name evidence="3" type="ORF">MGWOODY_Tha826</name>
</gene>
<sequence>MASKKHPQAQLEDRRTQLQKDIEAFLAKGGHIDQVESGLSGDKSAPAHSLQGQRPNTQVRIHSPISYGSF</sequence>
<protein>
    <recommendedName>
        <fullName evidence="2">Transcriptional regulator SutA RNAP-binding domain-containing protein</fullName>
    </recommendedName>
</protein>
<dbReference type="AlphaFoldDB" id="A0A160TCI1"/>
<feature type="domain" description="Transcriptional regulator SutA RNAP-binding" evidence="2">
    <location>
        <begin position="12"/>
        <end position="42"/>
    </location>
</feature>
<name>A0A160TCI1_9ZZZZ</name>
<reference evidence="3" key="1">
    <citation type="submission" date="2015-10" db="EMBL/GenBank/DDBJ databases">
        <authorList>
            <person name="Gilbert D.G."/>
        </authorList>
    </citation>
    <scope>NUCLEOTIDE SEQUENCE</scope>
</reference>
<proteinExistence type="predicted"/>
<organism evidence="3">
    <name type="scientific">hydrothermal vent metagenome</name>
    <dbReference type="NCBI Taxonomy" id="652676"/>
    <lineage>
        <taxon>unclassified sequences</taxon>
        <taxon>metagenomes</taxon>
        <taxon>ecological metagenomes</taxon>
    </lineage>
</organism>
<evidence type="ECO:0000256" key="1">
    <source>
        <dbReference type="SAM" id="MobiDB-lite"/>
    </source>
</evidence>
<feature type="region of interest" description="Disordered" evidence="1">
    <location>
        <begin position="34"/>
        <end position="56"/>
    </location>
</feature>
<evidence type="ECO:0000313" key="3">
    <source>
        <dbReference type="EMBL" id="CUS41308.1"/>
    </source>
</evidence>
<evidence type="ECO:0000259" key="2">
    <source>
        <dbReference type="Pfam" id="PF20661"/>
    </source>
</evidence>
<accession>A0A160TCI1</accession>
<dbReference type="Pfam" id="PF20661">
    <property type="entry name" value="SutA-RBD"/>
    <property type="match status" value="1"/>
</dbReference>
<dbReference type="EMBL" id="CZQC01000038">
    <property type="protein sequence ID" value="CUS41308.1"/>
    <property type="molecule type" value="Genomic_DNA"/>
</dbReference>